<dbReference type="AlphaFoldDB" id="A0A024GPS4"/>
<dbReference type="InParanoid" id="A0A024GPS4"/>
<dbReference type="OrthoDB" id="125776at2759"/>
<dbReference type="EMBL" id="CAIX01000232">
    <property type="protein sequence ID" value="CCI48536.1"/>
    <property type="molecule type" value="Genomic_DNA"/>
</dbReference>
<name>A0A024GPS4_9STRA</name>
<dbReference type="Proteomes" id="UP000053237">
    <property type="component" value="Unassembled WGS sequence"/>
</dbReference>
<dbReference type="STRING" id="65357.A0A024GPS4"/>
<proteinExistence type="predicted"/>
<evidence type="ECO:0000313" key="2">
    <source>
        <dbReference type="EMBL" id="CCI48536.1"/>
    </source>
</evidence>
<sequence>MGKKDKVARKSEEIAQKQNASLYTRVISIGITSFLAERIWRYRSLITQHWYTETQTSLEQSMIVLFEYIILMGLLFFTGAAIGKLVVAFESICSR</sequence>
<evidence type="ECO:0000313" key="3">
    <source>
        <dbReference type="Proteomes" id="UP000053237"/>
    </source>
</evidence>
<comment type="caution">
    <text evidence="2">The sequence shown here is derived from an EMBL/GenBank/DDBJ whole genome shotgun (WGS) entry which is preliminary data.</text>
</comment>
<keyword evidence="1" id="KW-0812">Transmembrane</keyword>
<gene>
    <name evidence="2" type="ORF">BN9_096740</name>
</gene>
<keyword evidence="1" id="KW-0472">Membrane</keyword>
<protein>
    <submittedName>
        <fullName evidence="2">Uncharacterized protein</fullName>
    </submittedName>
</protein>
<organism evidence="2 3">
    <name type="scientific">Albugo candida</name>
    <dbReference type="NCBI Taxonomy" id="65357"/>
    <lineage>
        <taxon>Eukaryota</taxon>
        <taxon>Sar</taxon>
        <taxon>Stramenopiles</taxon>
        <taxon>Oomycota</taxon>
        <taxon>Peronosporomycetes</taxon>
        <taxon>Albuginales</taxon>
        <taxon>Albuginaceae</taxon>
        <taxon>Albugo</taxon>
    </lineage>
</organism>
<accession>A0A024GPS4</accession>
<keyword evidence="3" id="KW-1185">Reference proteome</keyword>
<feature type="transmembrane region" description="Helical" evidence="1">
    <location>
        <begin position="60"/>
        <end position="87"/>
    </location>
</feature>
<evidence type="ECO:0000256" key="1">
    <source>
        <dbReference type="SAM" id="Phobius"/>
    </source>
</evidence>
<keyword evidence="1" id="KW-1133">Transmembrane helix</keyword>
<reference evidence="2 3" key="1">
    <citation type="submission" date="2012-05" db="EMBL/GenBank/DDBJ databases">
        <title>Recombination and specialization in a pathogen metapopulation.</title>
        <authorList>
            <person name="Gardiner A."/>
            <person name="Kemen E."/>
            <person name="Schultz-Larsen T."/>
            <person name="MacLean D."/>
            <person name="Van Oosterhout C."/>
            <person name="Jones J.D.G."/>
        </authorList>
    </citation>
    <scope>NUCLEOTIDE SEQUENCE [LARGE SCALE GENOMIC DNA]</scope>
    <source>
        <strain evidence="2 3">Ac Nc2</strain>
    </source>
</reference>